<dbReference type="InterPro" id="IPR001830">
    <property type="entry name" value="Glyco_trans_20"/>
</dbReference>
<dbReference type="Gene3D" id="3.40.50.2000">
    <property type="entry name" value="Glycogen Phosphorylase B"/>
    <property type="match status" value="2"/>
</dbReference>
<dbReference type="InterPro" id="IPR012766">
    <property type="entry name" value="Trehalose_OtsA"/>
</dbReference>
<name>A0A1H1GDW4_9BURK</name>
<reference evidence="11" key="1">
    <citation type="submission" date="2016-10" db="EMBL/GenBank/DDBJ databases">
        <authorList>
            <person name="Varghese N."/>
            <person name="Submissions S."/>
        </authorList>
    </citation>
    <scope>NUCLEOTIDE SEQUENCE [LARGE SCALE GENOMIC DNA]</scope>
    <source>
        <strain evidence="11">DUS833</strain>
    </source>
</reference>
<evidence type="ECO:0000256" key="4">
    <source>
        <dbReference type="ARBA" id="ARBA00012538"/>
    </source>
</evidence>
<dbReference type="SUPFAM" id="SSF53756">
    <property type="entry name" value="UDP-Glycosyltransferase/glycogen phosphorylase"/>
    <property type="match status" value="1"/>
</dbReference>
<dbReference type="PANTHER" id="PTHR10788">
    <property type="entry name" value="TREHALOSE-6-PHOSPHATE SYNTHASE"/>
    <property type="match status" value="1"/>
</dbReference>
<comment type="similarity">
    <text evidence="2 9">Belongs to the glycosyltransferase 20 family.</text>
</comment>
<protein>
    <recommendedName>
        <fullName evidence="5 9">Trehalose-6-phosphate synthase</fullName>
        <ecNumber evidence="4 9">2.4.1.15</ecNumber>
    </recommendedName>
    <alternativeName>
        <fullName evidence="9">Osmoregulatory trehalose synthesis protein A</fullName>
    </alternativeName>
    <alternativeName>
        <fullName evidence="9">UDP-glucose-glucosephosphate glucosyltransferase</fullName>
    </alternativeName>
</protein>
<dbReference type="STRING" id="157910.SAMN05445850_2850"/>
<evidence type="ECO:0000313" key="10">
    <source>
        <dbReference type="EMBL" id="SDR11390.1"/>
    </source>
</evidence>
<accession>A0A1H1GDW4</accession>
<evidence type="ECO:0000256" key="7">
    <source>
        <dbReference type="ARBA" id="ARBA00022679"/>
    </source>
</evidence>
<dbReference type="UniPathway" id="UPA00299"/>
<dbReference type="RefSeq" id="WP_090804047.1">
    <property type="nucleotide sequence ID" value="NZ_FNKX01000001.1"/>
</dbReference>
<dbReference type="EMBL" id="FNKX01000001">
    <property type="protein sequence ID" value="SDR11390.1"/>
    <property type="molecule type" value="Genomic_DNA"/>
</dbReference>
<dbReference type="GO" id="GO:0003825">
    <property type="term" value="F:alpha,alpha-trehalose-phosphate synthase (UDP-forming) activity"/>
    <property type="evidence" value="ECO:0007669"/>
    <property type="project" value="UniProtKB-UniRule"/>
</dbReference>
<dbReference type="Pfam" id="PF00982">
    <property type="entry name" value="Glyco_transf_20"/>
    <property type="match status" value="1"/>
</dbReference>
<dbReference type="PANTHER" id="PTHR10788:SF106">
    <property type="entry name" value="BCDNA.GH08860"/>
    <property type="match status" value="1"/>
</dbReference>
<dbReference type="GO" id="GO:0005992">
    <property type="term" value="P:trehalose biosynthetic process"/>
    <property type="evidence" value="ECO:0007669"/>
    <property type="project" value="UniProtKB-UniRule"/>
</dbReference>
<evidence type="ECO:0000256" key="9">
    <source>
        <dbReference type="RuleBase" id="RU362045"/>
    </source>
</evidence>
<comment type="catalytic activity">
    <reaction evidence="8 9">
        <text>D-glucose 6-phosphate + UDP-alpha-D-glucose = alpha,alpha-trehalose 6-phosphate + UDP + H(+)</text>
        <dbReference type="Rhea" id="RHEA:18889"/>
        <dbReference type="ChEBI" id="CHEBI:15378"/>
        <dbReference type="ChEBI" id="CHEBI:58223"/>
        <dbReference type="ChEBI" id="CHEBI:58429"/>
        <dbReference type="ChEBI" id="CHEBI:58885"/>
        <dbReference type="ChEBI" id="CHEBI:61548"/>
        <dbReference type="EC" id="2.4.1.15"/>
    </reaction>
</comment>
<evidence type="ECO:0000256" key="2">
    <source>
        <dbReference type="ARBA" id="ARBA00008799"/>
    </source>
</evidence>
<evidence type="ECO:0000256" key="3">
    <source>
        <dbReference type="ARBA" id="ARBA00011881"/>
    </source>
</evidence>
<evidence type="ECO:0000313" key="11">
    <source>
        <dbReference type="Proteomes" id="UP000199365"/>
    </source>
</evidence>
<comment type="pathway">
    <text evidence="1 9">Glycan biosynthesis; trehalose biosynthesis.</text>
</comment>
<organism evidence="10 11">
    <name type="scientific">Paraburkholderia tuberum</name>
    <dbReference type="NCBI Taxonomy" id="157910"/>
    <lineage>
        <taxon>Bacteria</taxon>
        <taxon>Pseudomonadati</taxon>
        <taxon>Pseudomonadota</taxon>
        <taxon>Betaproteobacteria</taxon>
        <taxon>Burkholderiales</taxon>
        <taxon>Burkholderiaceae</taxon>
        <taxon>Paraburkholderia</taxon>
    </lineage>
</organism>
<keyword evidence="7 9" id="KW-0808">Transferase</keyword>
<comment type="function">
    <text evidence="9">Probably involved in the osmoprotection via the biosynthesis of trehalose. Catalyzes the transfer of glucose from UDP-alpha-D-glucose (UDP-Glc) to D-glucose 6-phosphate (Glc-6-P) to form trehalose-6-phosphate. Acts with retention of the anomeric configuration of the UDP-sugar donor.</text>
</comment>
<evidence type="ECO:0000256" key="8">
    <source>
        <dbReference type="ARBA" id="ARBA00048039"/>
    </source>
</evidence>
<evidence type="ECO:0000256" key="1">
    <source>
        <dbReference type="ARBA" id="ARBA00005199"/>
    </source>
</evidence>
<keyword evidence="11" id="KW-1185">Reference proteome</keyword>
<evidence type="ECO:0000256" key="5">
    <source>
        <dbReference type="ARBA" id="ARBA00018539"/>
    </source>
</evidence>
<sequence>MSRLVVVSNRTADLRKAAAGGLAVAVKESLQQTGGMWFGWSGKIRDAAPESDSETSVRLQTIGNIQLATLDLNQQDYDSYYLGYANDVLWPVFHYRLDLANFDVRFAAGYRRVNQLFARKLLPLLRPDDIIWVHDYHLIPLAAELRAMGCGNRIGFFLHVPMPPPLIMAAIPEHEWLMRSLFAYDLAGFQSEADVTHFTHYVESEAGADALPGAQLRAFNRTLRVGAYPIGIDVDEFAALAQDREGVEMFDRMRQEYSRRRLLLGVDRLDYSKGLPQRVHAFRELLANYPENRNSATLIQIASPSREDVGAYDDLRREMDSLCGAINGDFGELDWMPVRYIHRNVARKRLPGLYRASRVALVTPLRDGMNLVAKEFIAAQDPGDPGVLVLSRFAGAAEQLKEALLVNPYDTHGTAHVIQRALTMSIEERISRHTALMGRIRQFDVHWWSSSFLRDLLAAERSDDREPVPGHSADRAS</sequence>
<gene>
    <name evidence="10" type="ORF">SAMN05445850_2850</name>
</gene>
<dbReference type="CDD" id="cd03788">
    <property type="entry name" value="GT20_TPS"/>
    <property type="match status" value="1"/>
</dbReference>
<dbReference type="EC" id="2.4.1.15" evidence="4 9"/>
<dbReference type="Proteomes" id="UP000199365">
    <property type="component" value="Unassembled WGS sequence"/>
</dbReference>
<dbReference type="NCBIfam" id="TIGR02400">
    <property type="entry name" value="trehalose_OtsA"/>
    <property type="match status" value="1"/>
</dbReference>
<evidence type="ECO:0000256" key="6">
    <source>
        <dbReference type="ARBA" id="ARBA00022676"/>
    </source>
</evidence>
<keyword evidence="6 9" id="KW-0328">Glycosyltransferase</keyword>
<dbReference type="AlphaFoldDB" id="A0A1H1GDW4"/>
<proteinExistence type="inferred from homology"/>
<comment type="subunit">
    <text evidence="3 9">Homotetramer.</text>
</comment>